<dbReference type="AlphaFoldDB" id="I0HPW7"/>
<keyword evidence="2" id="KW-1185">Reference proteome</keyword>
<dbReference type="Proteomes" id="UP000007883">
    <property type="component" value="Chromosome"/>
</dbReference>
<dbReference type="STRING" id="983917.RGE_17130"/>
<reference evidence="1 2" key="1">
    <citation type="journal article" date="2012" name="J. Bacteriol.">
        <title>Complete genome sequence of phototrophic betaproteobacterium Rubrivivax gelatinosus IL144.</title>
        <authorList>
            <person name="Nagashima S."/>
            <person name="Kamimura A."/>
            <person name="Shimizu T."/>
            <person name="Nakamura-isaki S."/>
            <person name="Aono E."/>
            <person name="Sakamoto K."/>
            <person name="Ichikawa N."/>
            <person name="Nakazawa H."/>
            <person name="Sekine M."/>
            <person name="Yamazaki S."/>
            <person name="Fujita N."/>
            <person name="Shimada K."/>
            <person name="Hanada S."/>
            <person name="Nagashima K.V.P."/>
        </authorList>
    </citation>
    <scope>NUCLEOTIDE SEQUENCE [LARGE SCALE GENOMIC DNA]</scope>
    <source>
        <strain evidence="2">NBRC 100245 / IL144</strain>
    </source>
</reference>
<evidence type="ECO:0000313" key="2">
    <source>
        <dbReference type="Proteomes" id="UP000007883"/>
    </source>
</evidence>
<gene>
    <name evidence="1" type="ordered locus">RGE_17130</name>
</gene>
<sequence length="260" mass="26881">MRDFYDSAPAPLDQAHGLRRLFAASRQRFVPLAANPHVPFSGVVIDELTAAFVGRGQRVLVVDAADSSPAPREIALLDVGAAIEDLSPQIGYLAARGLPLRHVDTRGSAAGFADALAQAAPKADVVLVHANPGDLARMFGQRAARPILIGADHPESIKHAYAACKLLAQRCGLMTFDLVLAAPLASRRVRAIATSLASCADAFLGALLHDWAVVDPATDLRAGPGAAVSRLVSGQLALDGQGLPAAAAPAAAQRAAFATN</sequence>
<keyword evidence="1" id="KW-0969">Cilium</keyword>
<dbReference type="KEGG" id="rge:RGE_17130"/>
<dbReference type="EMBL" id="AP012320">
    <property type="protein sequence ID" value="BAL95054.1"/>
    <property type="molecule type" value="Genomic_DNA"/>
</dbReference>
<dbReference type="PATRIC" id="fig|983917.3.peg.1677"/>
<accession>I0HPW7</accession>
<proteinExistence type="predicted"/>
<organism evidence="1 2">
    <name type="scientific">Rubrivivax gelatinosus (strain NBRC 100245 / IL144)</name>
    <dbReference type="NCBI Taxonomy" id="983917"/>
    <lineage>
        <taxon>Bacteria</taxon>
        <taxon>Pseudomonadati</taxon>
        <taxon>Pseudomonadota</taxon>
        <taxon>Betaproteobacteria</taxon>
        <taxon>Burkholderiales</taxon>
        <taxon>Sphaerotilaceae</taxon>
        <taxon>Rubrivivax</taxon>
    </lineage>
</organism>
<evidence type="ECO:0000313" key="1">
    <source>
        <dbReference type="EMBL" id="BAL95054.1"/>
    </source>
</evidence>
<dbReference type="RefSeq" id="WP_014427918.1">
    <property type="nucleotide sequence ID" value="NC_017075.1"/>
</dbReference>
<dbReference type="HOGENOM" id="CLU_1018615_0_0_4"/>
<keyword evidence="1" id="KW-0966">Cell projection</keyword>
<name>I0HPW7_RUBGI</name>
<keyword evidence="1" id="KW-0282">Flagellum</keyword>
<dbReference type="eggNOG" id="COG0455">
    <property type="taxonomic scope" value="Bacteria"/>
</dbReference>
<protein>
    <submittedName>
        <fullName evidence="1">Putative flagellar biosynthesis-related protein</fullName>
    </submittedName>
</protein>